<organism evidence="1 2">
    <name type="scientific">Aplosporella prunicola CBS 121167</name>
    <dbReference type="NCBI Taxonomy" id="1176127"/>
    <lineage>
        <taxon>Eukaryota</taxon>
        <taxon>Fungi</taxon>
        <taxon>Dikarya</taxon>
        <taxon>Ascomycota</taxon>
        <taxon>Pezizomycotina</taxon>
        <taxon>Dothideomycetes</taxon>
        <taxon>Dothideomycetes incertae sedis</taxon>
        <taxon>Botryosphaeriales</taxon>
        <taxon>Aplosporellaceae</taxon>
        <taxon>Aplosporella</taxon>
    </lineage>
</organism>
<dbReference type="EMBL" id="ML995478">
    <property type="protein sequence ID" value="KAF2145301.1"/>
    <property type="molecule type" value="Genomic_DNA"/>
</dbReference>
<gene>
    <name evidence="1" type="ORF">K452DRAFT_306203</name>
</gene>
<accession>A0A6A6BRU7</accession>
<dbReference type="Proteomes" id="UP000799438">
    <property type="component" value="Unassembled WGS sequence"/>
</dbReference>
<evidence type="ECO:0000313" key="2">
    <source>
        <dbReference type="Proteomes" id="UP000799438"/>
    </source>
</evidence>
<dbReference type="AlphaFoldDB" id="A0A6A6BRU7"/>
<reference evidence="1" key="1">
    <citation type="journal article" date="2020" name="Stud. Mycol.">
        <title>101 Dothideomycetes genomes: a test case for predicting lifestyles and emergence of pathogens.</title>
        <authorList>
            <person name="Haridas S."/>
            <person name="Albert R."/>
            <person name="Binder M."/>
            <person name="Bloem J."/>
            <person name="Labutti K."/>
            <person name="Salamov A."/>
            <person name="Andreopoulos B."/>
            <person name="Baker S."/>
            <person name="Barry K."/>
            <person name="Bills G."/>
            <person name="Bluhm B."/>
            <person name="Cannon C."/>
            <person name="Castanera R."/>
            <person name="Culley D."/>
            <person name="Daum C."/>
            <person name="Ezra D."/>
            <person name="Gonzalez J."/>
            <person name="Henrissat B."/>
            <person name="Kuo A."/>
            <person name="Liang C."/>
            <person name="Lipzen A."/>
            <person name="Lutzoni F."/>
            <person name="Magnuson J."/>
            <person name="Mondo S."/>
            <person name="Nolan M."/>
            <person name="Ohm R."/>
            <person name="Pangilinan J."/>
            <person name="Park H.-J."/>
            <person name="Ramirez L."/>
            <person name="Alfaro M."/>
            <person name="Sun H."/>
            <person name="Tritt A."/>
            <person name="Yoshinaga Y."/>
            <person name="Zwiers L.-H."/>
            <person name="Turgeon B."/>
            <person name="Goodwin S."/>
            <person name="Spatafora J."/>
            <person name="Crous P."/>
            <person name="Grigoriev I."/>
        </authorList>
    </citation>
    <scope>NUCLEOTIDE SEQUENCE</scope>
    <source>
        <strain evidence="1">CBS 121167</strain>
    </source>
</reference>
<keyword evidence="2" id="KW-1185">Reference proteome</keyword>
<dbReference type="GeneID" id="54300466"/>
<dbReference type="OrthoDB" id="4356969at2759"/>
<sequence>MFQPVGELKMWGIPLSQLPEPPPPERPSQEILSLHVKAVKHPESLTDGDRRRILDRLPAGEEDQVCRNICGLSWEELVQKAISQPDDLTDDEARLVAHGVNYPPIRKDVFPHDDYSYLTWKRYQTEDEHERR</sequence>
<protein>
    <submittedName>
        <fullName evidence="1">Uncharacterized protein</fullName>
    </submittedName>
</protein>
<name>A0A6A6BRU7_9PEZI</name>
<proteinExistence type="predicted"/>
<dbReference type="RefSeq" id="XP_033401013.1">
    <property type="nucleotide sequence ID" value="XM_033542969.1"/>
</dbReference>
<evidence type="ECO:0000313" key="1">
    <source>
        <dbReference type="EMBL" id="KAF2145301.1"/>
    </source>
</evidence>